<protein>
    <submittedName>
        <fullName evidence="1">Unnamed protein product</fullName>
    </submittedName>
</protein>
<gene>
    <name evidence="1" type="ORF">Amon02_000625800</name>
</gene>
<proteinExistence type="predicted"/>
<keyword evidence="2" id="KW-1185">Reference proteome</keyword>
<name>A0ACB5T8R9_AMBMO</name>
<sequence length="387" mass="44407">MPPYGQIVIGPPGAGKSTYCLGMNQFLNSIGRNSLVVNLDPANDKLPYKATIDIRDIVTLEEIMSDENLKLGPNGGLIYAMEIFEDALDYFINEVKDLIKLSMDGQSTYIIFDCPGQIELFTDNPVFNKIFTRLVKELDFRMCVVSLIDSINLITPSQYVSSLLLTLRSMLQMDLPQVNVISKIDLLKGYVDADKLDKAERRKRGELSSEDDNDNEGGLPFNLQYYTEVQDLEYLIPYLKTENNKRIGIEYFNSKYEKLTTLIAELIEDFGLISYQVLSIEDKNSMINLLSLIDKSNGYCFGTNELGGDSIWSDAIRQSSMGFLEDIDIQERWIDEKEKWDELEEEKRKELQEYFEASNTKKTMTAEEEWEASLKDWEANNNKTFVR</sequence>
<accession>A0ACB5T8R9</accession>
<evidence type="ECO:0000313" key="2">
    <source>
        <dbReference type="Proteomes" id="UP001165064"/>
    </source>
</evidence>
<organism evidence="1 2">
    <name type="scientific">Ambrosiozyma monospora</name>
    <name type="common">Yeast</name>
    <name type="synonym">Endomycopsis monosporus</name>
    <dbReference type="NCBI Taxonomy" id="43982"/>
    <lineage>
        <taxon>Eukaryota</taxon>
        <taxon>Fungi</taxon>
        <taxon>Dikarya</taxon>
        <taxon>Ascomycota</taxon>
        <taxon>Saccharomycotina</taxon>
        <taxon>Pichiomycetes</taxon>
        <taxon>Pichiales</taxon>
        <taxon>Pichiaceae</taxon>
        <taxon>Ambrosiozyma</taxon>
    </lineage>
</organism>
<evidence type="ECO:0000313" key="1">
    <source>
        <dbReference type="EMBL" id="GME83570.1"/>
    </source>
</evidence>
<reference evidence="1" key="1">
    <citation type="submission" date="2023-04" db="EMBL/GenBank/DDBJ databases">
        <title>Ambrosiozyma monospora NBRC 10751.</title>
        <authorList>
            <person name="Ichikawa N."/>
            <person name="Sato H."/>
            <person name="Tonouchi N."/>
        </authorList>
    </citation>
    <scope>NUCLEOTIDE SEQUENCE</scope>
    <source>
        <strain evidence="1">NBRC 10751</strain>
    </source>
</reference>
<dbReference type="EMBL" id="BSXS01004837">
    <property type="protein sequence ID" value="GME83570.1"/>
    <property type="molecule type" value="Genomic_DNA"/>
</dbReference>
<comment type="caution">
    <text evidence="1">The sequence shown here is derived from an EMBL/GenBank/DDBJ whole genome shotgun (WGS) entry which is preliminary data.</text>
</comment>
<dbReference type="Proteomes" id="UP001165064">
    <property type="component" value="Unassembled WGS sequence"/>
</dbReference>